<reference evidence="1 2" key="1">
    <citation type="submission" date="2023-03" db="EMBL/GenBank/DDBJ databases">
        <title>Whole genome sequencing of Methanotrichaceae archaeon M04Ac.</title>
        <authorList>
            <person name="Khomyakova M.A."/>
            <person name="Merkel A.Y."/>
            <person name="Slobodkin A.I."/>
        </authorList>
    </citation>
    <scope>NUCLEOTIDE SEQUENCE [LARGE SCALE GENOMIC DNA]</scope>
    <source>
        <strain evidence="1 2">M04Ac</strain>
    </source>
</reference>
<evidence type="ECO:0000313" key="2">
    <source>
        <dbReference type="Proteomes" id="UP001215956"/>
    </source>
</evidence>
<accession>A0ABT5XBB2</accession>
<evidence type="ECO:0000313" key="1">
    <source>
        <dbReference type="EMBL" id="MDF0592006.1"/>
    </source>
</evidence>
<sequence>MKVTLVVDGKTIPMNHFTQEVMEKVVSGVAGSLRGVDPQWKKMVVEVERGDPDE</sequence>
<dbReference type="Proteomes" id="UP001215956">
    <property type="component" value="Unassembled WGS sequence"/>
</dbReference>
<evidence type="ECO:0008006" key="3">
    <source>
        <dbReference type="Google" id="ProtNLM"/>
    </source>
</evidence>
<gene>
    <name evidence="1" type="ORF">P0O24_00190</name>
</gene>
<organism evidence="1 2">
    <name type="scientific">Candidatus Methanocrinis alkalitolerans</name>
    <dbReference type="NCBI Taxonomy" id="3033395"/>
    <lineage>
        <taxon>Archaea</taxon>
        <taxon>Methanobacteriati</taxon>
        <taxon>Methanobacteriota</taxon>
        <taxon>Stenosarchaea group</taxon>
        <taxon>Methanomicrobia</taxon>
        <taxon>Methanotrichales</taxon>
        <taxon>Methanotrichaceae</taxon>
        <taxon>Methanocrinis</taxon>
    </lineage>
</organism>
<proteinExistence type="predicted"/>
<comment type="caution">
    <text evidence="1">The sequence shown here is derived from an EMBL/GenBank/DDBJ whole genome shotgun (WGS) entry which is preliminary data.</text>
</comment>
<dbReference type="EMBL" id="JARFPL010000001">
    <property type="protein sequence ID" value="MDF0592006.1"/>
    <property type="molecule type" value="Genomic_DNA"/>
</dbReference>
<name>A0ABT5XBB2_9EURY</name>
<protein>
    <recommendedName>
        <fullName evidence="3">4-oxalocrotonate tautomerase domain-containing protein</fullName>
    </recommendedName>
</protein>
<keyword evidence="2" id="KW-1185">Reference proteome</keyword>
<dbReference type="RefSeq" id="WP_316967716.1">
    <property type="nucleotide sequence ID" value="NZ_JARFPL010000001.1"/>
</dbReference>